<evidence type="ECO:0000256" key="1">
    <source>
        <dbReference type="ARBA" id="ARBA00023015"/>
    </source>
</evidence>
<keyword evidence="3" id="KW-0804">Transcription</keyword>
<gene>
    <name evidence="6" type="ORF">SAMN02745121_04065</name>
</gene>
<proteinExistence type="predicted"/>
<dbReference type="InterPro" id="IPR001647">
    <property type="entry name" value="HTH_TetR"/>
</dbReference>
<dbReference type="InterPro" id="IPR036271">
    <property type="entry name" value="Tet_transcr_reg_TetR-rel_C_sf"/>
</dbReference>
<keyword evidence="2 4" id="KW-0238">DNA-binding</keyword>
<keyword evidence="1" id="KW-0805">Transcription regulation</keyword>
<evidence type="ECO:0000313" key="7">
    <source>
        <dbReference type="Proteomes" id="UP000199400"/>
    </source>
</evidence>
<evidence type="ECO:0000256" key="4">
    <source>
        <dbReference type="PROSITE-ProRule" id="PRU00335"/>
    </source>
</evidence>
<feature type="domain" description="HTH tetR-type" evidence="5">
    <location>
        <begin position="9"/>
        <end position="69"/>
    </location>
</feature>
<evidence type="ECO:0000256" key="2">
    <source>
        <dbReference type="ARBA" id="ARBA00023125"/>
    </source>
</evidence>
<dbReference type="PROSITE" id="PS01081">
    <property type="entry name" value="HTH_TETR_1"/>
    <property type="match status" value="1"/>
</dbReference>
<dbReference type="Proteomes" id="UP000199400">
    <property type="component" value="Unassembled WGS sequence"/>
</dbReference>
<accession>A0A1I2A7I9</accession>
<evidence type="ECO:0000313" key="6">
    <source>
        <dbReference type="EMBL" id="SFE38913.1"/>
    </source>
</evidence>
<dbReference type="InterPro" id="IPR009057">
    <property type="entry name" value="Homeodomain-like_sf"/>
</dbReference>
<dbReference type="AlphaFoldDB" id="A0A1I2A7I9"/>
<protein>
    <submittedName>
        <fullName evidence="6">Transcriptional regulator, TetR family</fullName>
    </submittedName>
</protein>
<dbReference type="PANTHER" id="PTHR47506">
    <property type="entry name" value="TRANSCRIPTIONAL REGULATORY PROTEIN"/>
    <property type="match status" value="1"/>
</dbReference>
<dbReference type="InterPro" id="IPR023772">
    <property type="entry name" value="DNA-bd_HTH_TetR-type_CS"/>
</dbReference>
<dbReference type="RefSeq" id="WP_096327851.1">
    <property type="nucleotide sequence ID" value="NZ_FOMX01000013.1"/>
</dbReference>
<dbReference type="OrthoDB" id="9798857at2"/>
<name>A0A1I2A7I9_9BACT</name>
<dbReference type="SUPFAM" id="SSF48498">
    <property type="entry name" value="Tetracyclin repressor-like, C-terminal domain"/>
    <property type="match status" value="1"/>
</dbReference>
<sequence>MTVRTEQKERTRQDILASATRLLRERGIDGASVAEVMKGAGLTVGGFYAHFESKEALVSASLRQSLRELWSNLVAGAGKQRGVEAVSYVVRRYLSRSHRDNPGEGCPLPAVVADVAQAGEPVREGLAHELGDYADALAECIADRSAPSRQRALALLALMYGGLSLARALKGTPVSDEILKSCRDFARQAFSQR</sequence>
<dbReference type="Pfam" id="PF00440">
    <property type="entry name" value="TetR_N"/>
    <property type="match status" value="1"/>
</dbReference>
<reference evidence="7" key="1">
    <citation type="submission" date="2016-10" db="EMBL/GenBank/DDBJ databases">
        <authorList>
            <person name="Varghese N."/>
            <person name="Submissions S."/>
        </authorList>
    </citation>
    <scope>NUCLEOTIDE SEQUENCE [LARGE SCALE GENOMIC DNA]</scope>
    <source>
        <strain evidence="7">ATCC 25963</strain>
    </source>
</reference>
<dbReference type="Gene3D" id="1.10.10.60">
    <property type="entry name" value="Homeodomain-like"/>
    <property type="match status" value="1"/>
</dbReference>
<dbReference type="STRING" id="54.SAMN02745121_04065"/>
<evidence type="ECO:0000256" key="3">
    <source>
        <dbReference type="ARBA" id="ARBA00023163"/>
    </source>
</evidence>
<dbReference type="SUPFAM" id="SSF46689">
    <property type="entry name" value="Homeodomain-like"/>
    <property type="match status" value="1"/>
</dbReference>
<dbReference type="PANTHER" id="PTHR47506:SF7">
    <property type="entry name" value="TRANSCRIPTIONAL REGULATORY PROTEIN"/>
    <property type="match status" value="1"/>
</dbReference>
<dbReference type="GO" id="GO:0003677">
    <property type="term" value="F:DNA binding"/>
    <property type="evidence" value="ECO:0007669"/>
    <property type="project" value="UniProtKB-UniRule"/>
</dbReference>
<dbReference type="PROSITE" id="PS50977">
    <property type="entry name" value="HTH_TETR_2"/>
    <property type="match status" value="1"/>
</dbReference>
<dbReference type="PRINTS" id="PR00455">
    <property type="entry name" value="HTHTETR"/>
</dbReference>
<dbReference type="EMBL" id="FOMX01000013">
    <property type="protein sequence ID" value="SFE38913.1"/>
    <property type="molecule type" value="Genomic_DNA"/>
</dbReference>
<keyword evidence="7" id="KW-1185">Reference proteome</keyword>
<evidence type="ECO:0000259" key="5">
    <source>
        <dbReference type="PROSITE" id="PS50977"/>
    </source>
</evidence>
<feature type="DNA-binding region" description="H-T-H motif" evidence="4">
    <location>
        <begin position="32"/>
        <end position="51"/>
    </location>
</feature>
<organism evidence="6 7">
    <name type="scientific">Nannocystis exedens</name>
    <dbReference type="NCBI Taxonomy" id="54"/>
    <lineage>
        <taxon>Bacteria</taxon>
        <taxon>Pseudomonadati</taxon>
        <taxon>Myxococcota</taxon>
        <taxon>Polyangia</taxon>
        <taxon>Nannocystales</taxon>
        <taxon>Nannocystaceae</taxon>
        <taxon>Nannocystis</taxon>
    </lineage>
</organism>
<dbReference type="Gene3D" id="1.10.357.10">
    <property type="entry name" value="Tetracycline Repressor, domain 2"/>
    <property type="match status" value="1"/>
</dbReference>